<dbReference type="Pfam" id="PF19493">
    <property type="entry name" value="Trypco1"/>
    <property type="match status" value="1"/>
</dbReference>
<dbReference type="RefSeq" id="WP_190442544.1">
    <property type="nucleotide sequence ID" value="NZ_JAMPKM010000018.1"/>
</dbReference>
<dbReference type="NCBIfam" id="NF041216">
    <property type="entry name" value="CU044_2847_fam"/>
    <property type="match status" value="1"/>
</dbReference>
<evidence type="ECO:0000313" key="3">
    <source>
        <dbReference type="Proteomes" id="UP001464891"/>
    </source>
</evidence>
<dbReference type="InterPro" id="IPR045794">
    <property type="entry name" value="Trypco1"/>
</dbReference>
<dbReference type="Proteomes" id="UP001464891">
    <property type="component" value="Unassembled WGS sequence"/>
</dbReference>
<dbReference type="EMBL" id="JAMPKM010000018">
    <property type="protein sequence ID" value="MEP0819949.1"/>
    <property type="molecule type" value="Genomic_DNA"/>
</dbReference>
<organism evidence="2 3">
    <name type="scientific">Trichocoleus desertorum GB2-A4</name>
    <dbReference type="NCBI Taxonomy" id="2933944"/>
    <lineage>
        <taxon>Bacteria</taxon>
        <taxon>Bacillati</taxon>
        <taxon>Cyanobacteriota</taxon>
        <taxon>Cyanophyceae</taxon>
        <taxon>Leptolyngbyales</taxon>
        <taxon>Trichocoleusaceae</taxon>
        <taxon>Trichocoleus</taxon>
    </lineage>
</organism>
<reference evidence="2 3" key="1">
    <citation type="submission" date="2022-04" db="EMBL/GenBank/DDBJ databases">
        <title>Positive selection, recombination, and allopatry shape intraspecific diversity of widespread and dominant cyanobacteria.</title>
        <authorList>
            <person name="Wei J."/>
            <person name="Shu W."/>
            <person name="Hu C."/>
        </authorList>
    </citation>
    <scope>NUCLEOTIDE SEQUENCE [LARGE SCALE GENOMIC DNA]</scope>
    <source>
        <strain evidence="2 3">GB2-A4</strain>
    </source>
</reference>
<accession>A0ABV0JE66</accession>
<name>A0ABV0JE66_9CYAN</name>
<evidence type="ECO:0000313" key="2">
    <source>
        <dbReference type="EMBL" id="MEP0819949.1"/>
    </source>
</evidence>
<protein>
    <recommendedName>
        <fullName evidence="1">Trypsin-co-occurring domain-containing protein</fullName>
    </recommendedName>
</protein>
<keyword evidence="3" id="KW-1185">Reference proteome</keyword>
<sequence>MGQLTPITLEDGTTIYIEAIDRSSSTPDVVVPNPLVENDIKRGGGIVFETPAKKQTQTFQAIEHTIRAYTTYTLNAFKNVAIAEVSEVTLKFGVNISSEAGIPYIANAKGGCSMEITVKCEFPKKTD</sequence>
<evidence type="ECO:0000259" key="1">
    <source>
        <dbReference type="Pfam" id="PF19493"/>
    </source>
</evidence>
<gene>
    <name evidence="2" type="ORF">NC998_22860</name>
</gene>
<feature type="domain" description="Trypsin-co-occurring" evidence="1">
    <location>
        <begin position="7"/>
        <end position="121"/>
    </location>
</feature>
<comment type="caution">
    <text evidence="2">The sequence shown here is derived from an EMBL/GenBank/DDBJ whole genome shotgun (WGS) entry which is preliminary data.</text>
</comment>
<proteinExistence type="predicted"/>